<dbReference type="Pfam" id="PF12796">
    <property type="entry name" value="Ank_2"/>
    <property type="match status" value="1"/>
</dbReference>
<organism evidence="2 3">
    <name type="scientific">Drosophila rubida</name>
    <dbReference type="NCBI Taxonomy" id="30044"/>
    <lineage>
        <taxon>Eukaryota</taxon>
        <taxon>Metazoa</taxon>
        <taxon>Ecdysozoa</taxon>
        <taxon>Arthropoda</taxon>
        <taxon>Hexapoda</taxon>
        <taxon>Insecta</taxon>
        <taxon>Pterygota</taxon>
        <taxon>Neoptera</taxon>
        <taxon>Endopterygota</taxon>
        <taxon>Diptera</taxon>
        <taxon>Brachycera</taxon>
        <taxon>Muscomorpha</taxon>
        <taxon>Ephydroidea</taxon>
        <taxon>Drosophilidae</taxon>
        <taxon>Drosophila</taxon>
    </lineage>
</organism>
<dbReference type="EMBL" id="JAJJHW010001127">
    <property type="protein sequence ID" value="KAH8376788.1"/>
    <property type="molecule type" value="Genomic_DNA"/>
</dbReference>
<keyword evidence="3" id="KW-1185">Reference proteome</keyword>
<feature type="compositionally biased region" description="Basic and acidic residues" evidence="1">
    <location>
        <begin position="437"/>
        <end position="450"/>
    </location>
</feature>
<feature type="compositionally biased region" description="Basic residues" evidence="1">
    <location>
        <begin position="179"/>
        <end position="188"/>
    </location>
</feature>
<dbReference type="SUPFAM" id="SSF48403">
    <property type="entry name" value="Ankyrin repeat"/>
    <property type="match status" value="1"/>
</dbReference>
<evidence type="ECO:0008006" key="4">
    <source>
        <dbReference type="Google" id="ProtNLM"/>
    </source>
</evidence>
<feature type="region of interest" description="Disordered" evidence="1">
    <location>
        <begin position="140"/>
        <end position="219"/>
    </location>
</feature>
<accession>A0AAD4PN37</accession>
<dbReference type="AlphaFoldDB" id="A0AAD4PN37"/>
<protein>
    <recommendedName>
        <fullName evidence="4">Nuclear factor NF-kappa-B p110 subunit</fullName>
    </recommendedName>
</protein>
<gene>
    <name evidence="2" type="ORF">KR093_001359</name>
</gene>
<dbReference type="InterPro" id="IPR036770">
    <property type="entry name" value="Ankyrin_rpt-contain_sf"/>
</dbReference>
<evidence type="ECO:0000256" key="1">
    <source>
        <dbReference type="SAM" id="MobiDB-lite"/>
    </source>
</evidence>
<dbReference type="InterPro" id="IPR002110">
    <property type="entry name" value="Ankyrin_rpt"/>
</dbReference>
<proteinExistence type="predicted"/>
<evidence type="ECO:0000313" key="2">
    <source>
        <dbReference type="EMBL" id="KAH8376788.1"/>
    </source>
</evidence>
<reference evidence="2" key="1">
    <citation type="journal article" date="2021" name="Mol. Ecol. Resour.">
        <title>Phylogenomic analyses of the genus Drosophila reveals genomic signals of climate adaptation.</title>
        <authorList>
            <person name="Li F."/>
            <person name="Rane R.V."/>
            <person name="Luria V."/>
            <person name="Xiong Z."/>
            <person name="Chen J."/>
            <person name="Li Z."/>
            <person name="Catullo R.A."/>
            <person name="Griffin P.C."/>
            <person name="Schiffer M."/>
            <person name="Pearce S."/>
            <person name="Lee S.F."/>
            <person name="McElroy K."/>
            <person name="Stocker A."/>
            <person name="Shirriffs J."/>
            <person name="Cockerell F."/>
            <person name="Coppin C."/>
            <person name="Sgro C.M."/>
            <person name="Karger A."/>
            <person name="Cain J.W."/>
            <person name="Weber J.A."/>
            <person name="Santpere G."/>
            <person name="Kirschner M.W."/>
            <person name="Hoffmann A.A."/>
            <person name="Oakeshott J.G."/>
            <person name="Zhang G."/>
        </authorList>
    </citation>
    <scope>NUCLEOTIDE SEQUENCE</scope>
    <source>
        <strain evidence="2">BGI-SZ-2011g</strain>
    </source>
</reference>
<feature type="region of interest" description="Disordered" evidence="1">
    <location>
        <begin position="436"/>
        <end position="460"/>
    </location>
</feature>
<dbReference type="SMART" id="SM00248">
    <property type="entry name" value="ANK"/>
    <property type="match status" value="4"/>
</dbReference>
<comment type="caution">
    <text evidence="2">The sequence shown here is derived from an EMBL/GenBank/DDBJ whole genome shotgun (WGS) entry which is preliminary data.</text>
</comment>
<dbReference type="Proteomes" id="UP001200034">
    <property type="component" value="Unassembled WGS sequence"/>
</dbReference>
<sequence>MKKVLLTKTQQIRVTTPEIKMKPLIGVRTTTTPPPNLVPVPVRVMHVQTNVITNTYMQRKSFQSIYEEIFKLLMRLPDKALQQRVIDAINGWSDKSSTISLNPNQCKQCAAKEENYQKVNASTQTEIQLETKYAKITCSPSNEVPIKSDPVLKQEGPPTTTAKEESTESAKPTDPSVKVPRKRGRKRNTCVPQVVKRSSAQMAMQERENKQLTPLQEHKKKKKIAIVSKDLLDVTERRASSASNMSLNLSEFSLSDDFASQIDNYIENGVQETIFATMSKEFQMSHVMSIEGLLPIHDAILKNNAYGLQRQVFVWSKMKQNVDINELLTADGEDCLQLAITNDSDPEIVKIVMNAGILPTHIYEDSNTALHLAIINNIQLDSLQQLMLHIDLNLLLLTNDDGYTALHIAIRHNRYKMAEVICDIIDHRQLGASVYRRPVEDTTDDSKTEGRNNNSSKSFEVREEKRFAKFYERACDKLEHNKEKLLGRRLKNEILNASETRAGNASLFYAVEGEMEHLCYFLLAHLSDPDDENLSGHSPKSFHYEFARVLRISLKIARIMDKVIGILNGKSS</sequence>
<name>A0AAD4PN37_9MUSC</name>
<evidence type="ECO:0000313" key="3">
    <source>
        <dbReference type="Proteomes" id="UP001200034"/>
    </source>
</evidence>
<dbReference type="Gene3D" id="1.25.40.20">
    <property type="entry name" value="Ankyrin repeat-containing domain"/>
    <property type="match status" value="1"/>
</dbReference>